<organism evidence="1 2">
    <name type="scientific">Dictyobacter arantiisoli</name>
    <dbReference type="NCBI Taxonomy" id="2014874"/>
    <lineage>
        <taxon>Bacteria</taxon>
        <taxon>Bacillati</taxon>
        <taxon>Chloroflexota</taxon>
        <taxon>Ktedonobacteria</taxon>
        <taxon>Ktedonobacterales</taxon>
        <taxon>Dictyobacteraceae</taxon>
        <taxon>Dictyobacter</taxon>
    </lineage>
</organism>
<gene>
    <name evidence="1" type="ORF">KDI_53030</name>
</gene>
<reference evidence="1 2" key="1">
    <citation type="submission" date="2019-01" db="EMBL/GenBank/DDBJ databases">
        <title>Draft genome sequence of Dictyobacter sp. Uno17.</title>
        <authorList>
            <person name="Wang C.M."/>
            <person name="Zheng Y."/>
            <person name="Sakai Y."/>
            <person name="Abe K."/>
            <person name="Yokota A."/>
            <person name="Yabe S."/>
        </authorList>
    </citation>
    <scope>NUCLEOTIDE SEQUENCE [LARGE SCALE GENOMIC DNA]</scope>
    <source>
        <strain evidence="1 2">Uno17</strain>
    </source>
</reference>
<keyword evidence="2" id="KW-1185">Reference proteome</keyword>
<proteinExistence type="predicted"/>
<sequence length="65" mass="7444">MTVLFHCGQIFICKTFYGVYIVITTIGMPLLSEEELPRLKQESEILRQEREILKGGKCAKARLSI</sequence>
<evidence type="ECO:0000313" key="1">
    <source>
        <dbReference type="EMBL" id="GCF11739.1"/>
    </source>
</evidence>
<evidence type="ECO:0000313" key="2">
    <source>
        <dbReference type="Proteomes" id="UP000322530"/>
    </source>
</evidence>
<protein>
    <submittedName>
        <fullName evidence="1">Uncharacterized protein</fullName>
    </submittedName>
</protein>
<comment type="caution">
    <text evidence="1">The sequence shown here is derived from an EMBL/GenBank/DDBJ whole genome shotgun (WGS) entry which is preliminary data.</text>
</comment>
<dbReference type="EMBL" id="BIXY01000139">
    <property type="protein sequence ID" value="GCF11739.1"/>
    <property type="molecule type" value="Genomic_DNA"/>
</dbReference>
<accession>A0A5A5TKX2</accession>
<dbReference type="Proteomes" id="UP000322530">
    <property type="component" value="Unassembled WGS sequence"/>
</dbReference>
<name>A0A5A5TKX2_9CHLR</name>
<dbReference type="AlphaFoldDB" id="A0A5A5TKX2"/>